<dbReference type="Proteomes" id="UP001589799">
    <property type="component" value="Unassembled WGS sequence"/>
</dbReference>
<protein>
    <submittedName>
        <fullName evidence="2">Uncharacterized protein</fullName>
    </submittedName>
</protein>
<dbReference type="EMBL" id="JBHLWE010000029">
    <property type="protein sequence ID" value="MFC0340915.1"/>
    <property type="molecule type" value="Genomic_DNA"/>
</dbReference>
<organism evidence="2 3">
    <name type="scientific">Paracoccus niistensis</name>
    <dbReference type="NCBI Taxonomy" id="632935"/>
    <lineage>
        <taxon>Bacteria</taxon>
        <taxon>Pseudomonadati</taxon>
        <taxon>Pseudomonadota</taxon>
        <taxon>Alphaproteobacteria</taxon>
        <taxon>Rhodobacterales</taxon>
        <taxon>Paracoccaceae</taxon>
        <taxon>Paracoccus</taxon>
    </lineage>
</organism>
<dbReference type="RefSeq" id="WP_377698569.1">
    <property type="nucleotide sequence ID" value="NZ_JBHLWE010000029.1"/>
</dbReference>
<evidence type="ECO:0000313" key="2">
    <source>
        <dbReference type="EMBL" id="MFC0340915.1"/>
    </source>
</evidence>
<comment type="caution">
    <text evidence="2">The sequence shown here is derived from an EMBL/GenBank/DDBJ whole genome shotgun (WGS) entry which is preliminary data.</text>
</comment>
<name>A0ABV6I608_9RHOB</name>
<evidence type="ECO:0000256" key="1">
    <source>
        <dbReference type="SAM" id="Phobius"/>
    </source>
</evidence>
<feature type="transmembrane region" description="Helical" evidence="1">
    <location>
        <begin position="72"/>
        <end position="91"/>
    </location>
</feature>
<keyword evidence="1" id="KW-1133">Transmembrane helix</keyword>
<accession>A0ABV6I608</accession>
<keyword evidence="3" id="KW-1185">Reference proteome</keyword>
<proteinExistence type="predicted"/>
<feature type="transmembrane region" description="Helical" evidence="1">
    <location>
        <begin position="98"/>
        <end position="119"/>
    </location>
</feature>
<reference evidence="2 3" key="1">
    <citation type="submission" date="2024-09" db="EMBL/GenBank/DDBJ databases">
        <authorList>
            <person name="Sun Q."/>
            <person name="Mori K."/>
        </authorList>
    </citation>
    <scope>NUCLEOTIDE SEQUENCE [LARGE SCALE GENOMIC DNA]</scope>
    <source>
        <strain evidence="2 3">KCTC 22789</strain>
    </source>
</reference>
<gene>
    <name evidence="2" type="ORF">ACFFII_09090</name>
</gene>
<keyword evidence="1" id="KW-0812">Transmembrane</keyword>
<evidence type="ECO:0000313" key="3">
    <source>
        <dbReference type="Proteomes" id="UP001589799"/>
    </source>
</evidence>
<sequence length="217" mass="24129">MAWFLLAILLLMLCLDPAEQDKYELLRMRLSGYVRAKGTMQVSSSLSSFVPLTPAEHEILLGTLKKVEAKNAAMVAVHTFFAGFLFSSLSGEAGTPRTMLYSIFLAFEIIFLAAAVVGVRQLDNYSLRKVLRKFGGKRDFDVQLKLQQDLMDDLLVKERLHRFSSLGGLVTVTSAAMMVFSISTCEFSARKFMLPAAVNGFCDNWGVEPVVKRGNDK</sequence>
<feature type="transmembrane region" description="Helical" evidence="1">
    <location>
        <begin position="163"/>
        <end position="183"/>
    </location>
</feature>
<keyword evidence="1" id="KW-0472">Membrane</keyword>